<feature type="transmembrane region" description="Helical" evidence="4">
    <location>
        <begin position="1301"/>
        <end position="1320"/>
    </location>
</feature>
<feature type="compositionally biased region" description="Polar residues" evidence="3">
    <location>
        <begin position="620"/>
        <end position="630"/>
    </location>
</feature>
<keyword evidence="4" id="KW-0472">Membrane</keyword>
<comment type="caution">
    <text evidence="6">The sequence shown here is derived from an EMBL/GenBank/DDBJ whole genome shotgun (WGS) entry which is preliminary data.</text>
</comment>
<dbReference type="InterPro" id="IPR038704">
    <property type="entry name" value="YEAST_sf"/>
</dbReference>
<dbReference type="GO" id="GO:0000785">
    <property type="term" value="C:chromatin"/>
    <property type="evidence" value="ECO:0007669"/>
    <property type="project" value="UniProtKB-ARBA"/>
</dbReference>
<dbReference type="PROSITE" id="PS51037">
    <property type="entry name" value="YEATS"/>
    <property type="match status" value="1"/>
</dbReference>
<feature type="region of interest" description="Disordered" evidence="3">
    <location>
        <begin position="190"/>
        <end position="209"/>
    </location>
</feature>
<feature type="compositionally biased region" description="Low complexity" evidence="3">
    <location>
        <begin position="190"/>
        <end position="201"/>
    </location>
</feature>
<feature type="region of interest" description="Disordered" evidence="3">
    <location>
        <begin position="97"/>
        <end position="162"/>
    </location>
</feature>
<gene>
    <name evidence="6" type="ORF">H4R20_001374</name>
</gene>
<dbReference type="Gene3D" id="1.10.167.10">
    <property type="entry name" value="Regulator of G-protein Signalling 4, domain 2"/>
    <property type="match status" value="1"/>
</dbReference>
<evidence type="ECO:0000313" key="7">
    <source>
        <dbReference type="Proteomes" id="UP001140094"/>
    </source>
</evidence>
<dbReference type="EMBL" id="JANBUO010000128">
    <property type="protein sequence ID" value="KAJ2807226.1"/>
    <property type="molecule type" value="Genomic_DNA"/>
</dbReference>
<dbReference type="SUPFAM" id="SSF48097">
    <property type="entry name" value="Regulator of G-protein signaling, RGS"/>
    <property type="match status" value="1"/>
</dbReference>
<dbReference type="InterPro" id="IPR005033">
    <property type="entry name" value="YEATS"/>
</dbReference>
<dbReference type="Pfam" id="PF03366">
    <property type="entry name" value="YEATS"/>
    <property type="match status" value="1"/>
</dbReference>
<dbReference type="GO" id="GO:0006355">
    <property type="term" value="P:regulation of DNA-templated transcription"/>
    <property type="evidence" value="ECO:0007669"/>
    <property type="project" value="InterPro"/>
</dbReference>
<evidence type="ECO:0000313" key="6">
    <source>
        <dbReference type="EMBL" id="KAJ2807226.1"/>
    </source>
</evidence>
<dbReference type="GO" id="GO:0005634">
    <property type="term" value="C:nucleus"/>
    <property type="evidence" value="ECO:0007669"/>
    <property type="project" value="UniProtKB-SubCell"/>
</dbReference>
<dbReference type="CDD" id="cd16907">
    <property type="entry name" value="YEATS_YEATS2_like"/>
    <property type="match status" value="1"/>
</dbReference>
<feature type="transmembrane region" description="Helical" evidence="4">
    <location>
        <begin position="1235"/>
        <end position="1257"/>
    </location>
</feature>
<feature type="transmembrane region" description="Helical" evidence="4">
    <location>
        <begin position="1034"/>
        <end position="1060"/>
    </location>
</feature>
<dbReference type="Gene3D" id="2.60.40.1970">
    <property type="entry name" value="YEATS domain"/>
    <property type="match status" value="1"/>
</dbReference>
<evidence type="ECO:0000256" key="1">
    <source>
        <dbReference type="ARBA" id="ARBA00023242"/>
    </source>
</evidence>
<keyword evidence="4" id="KW-0812">Transmembrane</keyword>
<feature type="compositionally biased region" description="Acidic residues" evidence="3">
    <location>
        <begin position="139"/>
        <end position="149"/>
    </location>
</feature>
<dbReference type="PANTHER" id="PTHR23195">
    <property type="entry name" value="YEATS DOMAIN"/>
    <property type="match status" value="1"/>
</dbReference>
<reference evidence="6" key="1">
    <citation type="submission" date="2022-07" db="EMBL/GenBank/DDBJ databases">
        <title>Phylogenomic reconstructions and comparative analyses of Kickxellomycotina fungi.</title>
        <authorList>
            <person name="Reynolds N.K."/>
            <person name="Stajich J.E."/>
            <person name="Barry K."/>
            <person name="Grigoriev I.V."/>
            <person name="Crous P."/>
            <person name="Smith M.E."/>
        </authorList>
    </citation>
    <scope>NUCLEOTIDE SEQUENCE</scope>
    <source>
        <strain evidence="6">NRRL 1565</strain>
    </source>
</reference>
<dbReference type="Proteomes" id="UP001140094">
    <property type="component" value="Unassembled WGS sequence"/>
</dbReference>
<comment type="subcellular location">
    <subcellularLocation>
        <location evidence="2">Nucleus</location>
    </subcellularLocation>
</comment>
<sequence length="1578" mass="172612">MTPDTFSEESRSAAPKRRRLHLHDEQARSRMECVVREQLDLELYLKQNEISTITSRLRHCETLLDVLESAIQAQTHTPASHATDGFKSYLRSLHDASLGSSDSSIQHRESAVRGRPRRAAAAASIPYVTDHHSAALGSSDEDDDEDEDLEHPSDSRVYRKGAPRVATLSKSLNSEQLDCVADALQFISSRRASVPESSSTDSESDSWPGAAVVTSNRFSTAKDILSAALLPAGPARDSRFHVIRRAILGNTSQYVDPQHRPPGNERCTHRWTVYIRGVPSDASPKEYIRKVRVFLHPSYRPDDIVDLASSSLELTRWGWGEFPVRIQIFFRDRRNKPIDLIHMLRLDNHRSGAEVVGSETPVDFELDRRGLVSEAGPAADAGTCSPELPPTNLLLRQLFQALCSLNPLVLDDAIPPGCQAPTCREQILDMVPSAVVNKWSWGVAVSPDIWHGNWPIGKRLAAENSRNRVLLKLISTALGGLSAELEGRNGEPDSAGAIALAEHAVRALFRCSNLDSVAAVATTADSIIDLVHRSDAATCSETVEMLLCWAAEHRDTRPLRPDRTRGLHQKQYAWSLKRWLRANGFVPLPILSADDLRSCILTQVPVHDGLGADHIPAHNPDSTTNTSSAPESAADFGPNGARTASKSNPEHIPSFFCNVCGVSLSHAASRLDSGHHGGVDTSHARQGAPAYCCRECQCIGNTKHFTTTRVAEVLDALPSGWDQPEAECNADFLLTIDDDNVGDNDKGEMLARPGGASKQTRAQIERFAAALCADPLFQSPAKASVLAGSKIGTGGGSSADSCASFEALEDSDDRANQWSNVDDEAIDWIWNTVRPLELNCATASRLSIVDSSAAGAAPSNKVASDLVHLPNGSDGAFEEALTQHLPVGRLLLDAMKMFLNDLVTASDKVMRENHSAQAPKGRESPADGGTLTLTPLHVLAAVKQNPRMFDVCSNAPTGVDHRTPSDHYYHLMTLYILRRSTSSEEPVGDAVWSARAVGIFSTLGVYVLLTITTTVIIIYRYARTNDELLVRRSMPLVLFQALLGIAVGAASLVGSALHYYPCVLKLWVISFGVLLWFLVVAARATQHFFLLWPNTAPTPSSEQSISEFNKPAARDCTEGTPAASVSAYYRDVNGVSHRPGTVQTRDLWTEYDSSTLRLSRDKSLLSEAAPYYTCHPHPRAERWIVSSRMLLMALAFSASLLAVLTLAISFRSPALSARSSDLQAACLGDGGWETWLPYSIAIACAGLAFPALELMIWSIGDLYNTQADILICMFSSQVTLVVYALWETLFAGIRVYLSELFVIWLAALATHVSSVCWPLWQSIKRKRQQEALVPQSGIGSSYRGARPRRSIYASLYREFQLTLEDSVQRERFFAFAAQYYRSALPSFLGDFQLLKYQVLEALMDDNLRNAGCSQYACSNASMSTIPARLAHEYKPVCASAITKSVAQWHKKWHPVQIVSSIQRPHDSHPLAKVVPVTKGIFESAVLLLPPKTIDEKTPFPETTKNALSNLVCTYLASGSCMSVNIPSSIVEGVQAAVEQGNVALSVLDHAKDEVLFLLCTDVYMGYCMRLESQGHSSA</sequence>
<feature type="region of interest" description="Disordered" evidence="3">
    <location>
        <begin position="611"/>
        <end position="647"/>
    </location>
</feature>
<accession>A0A9W8HZK1</accession>
<organism evidence="6 7">
    <name type="scientific">Coemansia guatemalensis</name>
    <dbReference type="NCBI Taxonomy" id="2761395"/>
    <lineage>
        <taxon>Eukaryota</taxon>
        <taxon>Fungi</taxon>
        <taxon>Fungi incertae sedis</taxon>
        <taxon>Zoopagomycota</taxon>
        <taxon>Kickxellomycotina</taxon>
        <taxon>Kickxellomycetes</taxon>
        <taxon>Kickxellales</taxon>
        <taxon>Kickxellaceae</taxon>
        <taxon>Coemansia</taxon>
    </lineage>
</organism>
<feature type="transmembrane region" description="Helical" evidence="4">
    <location>
        <begin position="1066"/>
        <end position="1084"/>
    </location>
</feature>
<feature type="transmembrane region" description="Helical" evidence="4">
    <location>
        <begin position="1269"/>
        <end position="1286"/>
    </location>
</feature>
<dbReference type="InterPro" id="IPR036305">
    <property type="entry name" value="RGS_sf"/>
</dbReference>
<feature type="region of interest" description="Disordered" evidence="3">
    <location>
        <begin position="1"/>
        <end position="21"/>
    </location>
</feature>
<dbReference type="InterPro" id="IPR055129">
    <property type="entry name" value="YEATS_dom"/>
</dbReference>
<evidence type="ECO:0000256" key="2">
    <source>
        <dbReference type="PROSITE-ProRule" id="PRU00376"/>
    </source>
</evidence>
<keyword evidence="1 2" id="KW-0539">Nucleus</keyword>
<protein>
    <recommendedName>
        <fullName evidence="5">YEATS domain-containing protein</fullName>
    </recommendedName>
</protein>
<dbReference type="OrthoDB" id="1741717at2759"/>
<feature type="domain" description="YEATS" evidence="5">
    <location>
        <begin position="236"/>
        <end position="386"/>
    </location>
</feature>
<proteinExistence type="predicted"/>
<evidence type="ECO:0000259" key="5">
    <source>
        <dbReference type="PROSITE" id="PS51037"/>
    </source>
</evidence>
<dbReference type="InterPro" id="IPR044926">
    <property type="entry name" value="RGS_subdomain_2"/>
</dbReference>
<evidence type="ECO:0000256" key="3">
    <source>
        <dbReference type="SAM" id="MobiDB-lite"/>
    </source>
</evidence>
<evidence type="ECO:0000256" key="4">
    <source>
        <dbReference type="SAM" id="Phobius"/>
    </source>
</evidence>
<keyword evidence="4" id="KW-1133">Transmembrane helix</keyword>
<name>A0A9W8HZK1_9FUNG</name>
<feature type="transmembrane region" description="Helical" evidence="4">
    <location>
        <begin position="1003"/>
        <end position="1022"/>
    </location>
</feature>
<feature type="transmembrane region" description="Helical" evidence="4">
    <location>
        <begin position="1189"/>
        <end position="1210"/>
    </location>
</feature>
<keyword evidence="7" id="KW-1185">Reference proteome</keyword>